<evidence type="ECO:0000256" key="9">
    <source>
        <dbReference type="ARBA" id="ARBA00022691"/>
    </source>
</evidence>
<evidence type="ECO:0000256" key="2">
    <source>
        <dbReference type="ARBA" id="ARBA00005528"/>
    </source>
</evidence>
<evidence type="ECO:0000256" key="7">
    <source>
        <dbReference type="ARBA" id="ARBA00022603"/>
    </source>
</evidence>
<gene>
    <name evidence="15" type="ORF">Bandiella_00644</name>
</gene>
<dbReference type="NCBIfam" id="TIGR00046">
    <property type="entry name" value="RsmE family RNA methyltransferase"/>
    <property type="match status" value="1"/>
</dbReference>
<comment type="function">
    <text evidence="10 12">Specifically methylates the N3 position of the uracil ring of uridine 1498 (m3U1498) in 16S rRNA. Acts on the fully assembled 30S ribosomal subunit.</text>
</comment>
<evidence type="ECO:0000256" key="5">
    <source>
        <dbReference type="ARBA" id="ARBA00022490"/>
    </source>
</evidence>
<dbReference type="GO" id="GO:0008168">
    <property type="term" value="F:methyltransferase activity"/>
    <property type="evidence" value="ECO:0007669"/>
    <property type="project" value="UniProtKB-KW"/>
</dbReference>
<evidence type="ECO:0000259" key="13">
    <source>
        <dbReference type="Pfam" id="PF04452"/>
    </source>
</evidence>
<evidence type="ECO:0000256" key="10">
    <source>
        <dbReference type="ARBA" id="ARBA00025699"/>
    </source>
</evidence>
<keyword evidence="8 12" id="KW-0808">Transferase</keyword>
<protein>
    <recommendedName>
        <fullName evidence="4 12">Ribosomal RNA small subunit methyltransferase E</fullName>
        <ecNumber evidence="3 12">2.1.1.193</ecNumber>
    </recommendedName>
</protein>
<proteinExistence type="inferred from homology"/>
<evidence type="ECO:0000313" key="16">
    <source>
        <dbReference type="Proteomes" id="UP001327219"/>
    </source>
</evidence>
<dbReference type="Pfam" id="PF04452">
    <property type="entry name" value="Methyltrans_RNA"/>
    <property type="match status" value="1"/>
</dbReference>
<dbReference type="Gene3D" id="3.40.1280.10">
    <property type="match status" value="1"/>
</dbReference>
<evidence type="ECO:0000313" key="15">
    <source>
        <dbReference type="EMBL" id="WPX96528.1"/>
    </source>
</evidence>
<dbReference type="Pfam" id="PF20260">
    <property type="entry name" value="PUA_4"/>
    <property type="match status" value="1"/>
</dbReference>
<dbReference type="PIRSF" id="PIRSF015601">
    <property type="entry name" value="MTase_slr0722"/>
    <property type="match status" value="1"/>
</dbReference>
<dbReference type="RefSeq" id="WP_323733297.1">
    <property type="nucleotide sequence ID" value="NZ_CP110820.1"/>
</dbReference>
<dbReference type="InterPro" id="IPR006700">
    <property type="entry name" value="RsmE"/>
</dbReference>
<dbReference type="EMBL" id="CP110820">
    <property type="protein sequence ID" value="WPX96528.1"/>
    <property type="molecule type" value="Genomic_DNA"/>
</dbReference>
<dbReference type="SUPFAM" id="SSF88697">
    <property type="entry name" value="PUA domain-like"/>
    <property type="match status" value="1"/>
</dbReference>
<dbReference type="GO" id="GO:0032259">
    <property type="term" value="P:methylation"/>
    <property type="evidence" value="ECO:0007669"/>
    <property type="project" value="UniProtKB-KW"/>
</dbReference>
<dbReference type="InterPro" id="IPR029028">
    <property type="entry name" value="Alpha/beta_knot_MTases"/>
</dbReference>
<feature type="domain" description="Ribosomal RNA small subunit methyltransferase E PUA-like" evidence="14">
    <location>
        <begin position="20"/>
        <end position="65"/>
    </location>
</feature>
<evidence type="ECO:0000256" key="12">
    <source>
        <dbReference type="PIRNR" id="PIRNR015601"/>
    </source>
</evidence>
<evidence type="ECO:0000256" key="1">
    <source>
        <dbReference type="ARBA" id="ARBA00004496"/>
    </source>
</evidence>
<name>A0ABZ0UN68_9RICK</name>
<evidence type="ECO:0000256" key="3">
    <source>
        <dbReference type="ARBA" id="ARBA00012328"/>
    </source>
</evidence>
<evidence type="ECO:0000256" key="6">
    <source>
        <dbReference type="ARBA" id="ARBA00022552"/>
    </source>
</evidence>
<evidence type="ECO:0000256" key="8">
    <source>
        <dbReference type="ARBA" id="ARBA00022679"/>
    </source>
</evidence>
<dbReference type="CDD" id="cd18084">
    <property type="entry name" value="RsmE-like"/>
    <property type="match status" value="1"/>
</dbReference>
<dbReference type="Proteomes" id="UP001327219">
    <property type="component" value="Chromosome"/>
</dbReference>
<evidence type="ECO:0000256" key="11">
    <source>
        <dbReference type="ARBA" id="ARBA00047944"/>
    </source>
</evidence>
<comment type="catalytic activity">
    <reaction evidence="11 12">
        <text>uridine(1498) in 16S rRNA + S-adenosyl-L-methionine = N(3)-methyluridine(1498) in 16S rRNA + S-adenosyl-L-homocysteine + H(+)</text>
        <dbReference type="Rhea" id="RHEA:42920"/>
        <dbReference type="Rhea" id="RHEA-COMP:10283"/>
        <dbReference type="Rhea" id="RHEA-COMP:10284"/>
        <dbReference type="ChEBI" id="CHEBI:15378"/>
        <dbReference type="ChEBI" id="CHEBI:57856"/>
        <dbReference type="ChEBI" id="CHEBI:59789"/>
        <dbReference type="ChEBI" id="CHEBI:65315"/>
        <dbReference type="ChEBI" id="CHEBI:74502"/>
        <dbReference type="EC" id="2.1.1.193"/>
    </reaction>
</comment>
<comment type="subcellular location">
    <subcellularLocation>
        <location evidence="1 12">Cytoplasm</location>
    </subcellularLocation>
</comment>
<reference evidence="15 16" key="1">
    <citation type="submission" date="2022-11" db="EMBL/GenBank/DDBJ databases">
        <title>Host association and intracellularity evolved multiple times independently in the Rickettsiales.</title>
        <authorList>
            <person name="Castelli M."/>
            <person name="Nardi T."/>
            <person name="Gammuto L."/>
            <person name="Bellinzona G."/>
            <person name="Sabaneyeva E."/>
            <person name="Potekhin A."/>
            <person name="Serra V."/>
            <person name="Petroni G."/>
            <person name="Sassera D."/>
        </authorList>
    </citation>
    <scope>NUCLEOTIDE SEQUENCE [LARGE SCALE GENOMIC DNA]</scope>
    <source>
        <strain evidence="15 16">NDG2</strain>
    </source>
</reference>
<keyword evidence="7 12" id="KW-0489">Methyltransferase</keyword>
<keyword evidence="6 12" id="KW-0698">rRNA processing</keyword>
<evidence type="ECO:0000259" key="14">
    <source>
        <dbReference type="Pfam" id="PF20260"/>
    </source>
</evidence>
<dbReference type="SUPFAM" id="SSF75217">
    <property type="entry name" value="alpha/beta knot"/>
    <property type="match status" value="1"/>
</dbReference>
<dbReference type="InterPro" id="IPR029026">
    <property type="entry name" value="tRNA_m1G_MTases_N"/>
</dbReference>
<keyword evidence="16" id="KW-1185">Reference proteome</keyword>
<dbReference type="PANTHER" id="PTHR30027:SF3">
    <property type="entry name" value="16S RRNA (URACIL(1498)-N(3))-METHYLTRANSFERASE"/>
    <property type="match status" value="1"/>
</dbReference>
<dbReference type="InterPro" id="IPR046887">
    <property type="entry name" value="RsmE_PUA-like"/>
</dbReference>
<evidence type="ECO:0000256" key="4">
    <source>
        <dbReference type="ARBA" id="ARBA00013673"/>
    </source>
</evidence>
<keyword evidence="9 12" id="KW-0949">S-adenosyl-L-methionine</keyword>
<keyword evidence="5 12" id="KW-0963">Cytoplasm</keyword>
<sequence length="241" mass="27364">MSALRLFLAPSIVKDQQIRLERENIHYLLNVMKVKNQEDVYIFNDKDGEWLSKVDIISKNNVFLIPTINIRMPSNLSKIILAFSLLKRQNNSLVVQKATELNVREIYPIVTKRSIVRDINIEKFYLVAKEAAEQCNRLDIPKIHNILSIGELITKAENANLILCDNKQTSEAVLKLEKKLNYQNDSAILIGPEGGFSSQEVEQLNCLANCYNVSLGELTLRAETAAISAMFAVQAMYDLHK</sequence>
<organism evidence="15 16">
    <name type="scientific">Candidatus Bandiella euplotis</name>
    <dbReference type="NCBI Taxonomy" id="1664265"/>
    <lineage>
        <taxon>Bacteria</taxon>
        <taxon>Pseudomonadati</taxon>
        <taxon>Pseudomonadota</taxon>
        <taxon>Alphaproteobacteria</taxon>
        <taxon>Rickettsiales</taxon>
        <taxon>Candidatus Midichloriaceae</taxon>
        <taxon>Candidatus Bandiella</taxon>
    </lineage>
</organism>
<comment type="similarity">
    <text evidence="2 12">Belongs to the RNA methyltransferase RsmE family.</text>
</comment>
<dbReference type="InterPro" id="IPR046886">
    <property type="entry name" value="RsmE_MTase_dom"/>
</dbReference>
<dbReference type="PANTHER" id="PTHR30027">
    <property type="entry name" value="RIBOSOMAL RNA SMALL SUBUNIT METHYLTRANSFERASE E"/>
    <property type="match status" value="1"/>
</dbReference>
<accession>A0ABZ0UN68</accession>
<dbReference type="Gene3D" id="2.40.240.20">
    <property type="entry name" value="Hypothetical PUA domain-like, domain 1"/>
    <property type="match status" value="1"/>
</dbReference>
<dbReference type="EC" id="2.1.1.193" evidence="3 12"/>
<dbReference type="InterPro" id="IPR015947">
    <property type="entry name" value="PUA-like_sf"/>
</dbReference>
<feature type="domain" description="Ribosomal RNA small subunit methyltransferase E methyltransferase" evidence="13">
    <location>
        <begin position="76"/>
        <end position="234"/>
    </location>
</feature>